<protein>
    <recommendedName>
        <fullName evidence="5">Intermembrane phospholipid transport system permease protein MlaE</fullName>
    </recommendedName>
</protein>
<keyword evidence="6" id="KW-0813">Transport</keyword>
<name>A0ABM7MBN3_9GAMM</name>
<evidence type="ECO:0000256" key="2">
    <source>
        <dbReference type="ARBA" id="ARBA00004429"/>
    </source>
</evidence>
<evidence type="ECO:0000256" key="3">
    <source>
        <dbReference type="ARBA" id="ARBA00007556"/>
    </source>
</evidence>
<evidence type="ECO:0000256" key="1">
    <source>
        <dbReference type="ARBA" id="ARBA00002460"/>
    </source>
</evidence>
<evidence type="ECO:0000256" key="6">
    <source>
        <dbReference type="ARBA" id="ARBA00022448"/>
    </source>
</evidence>
<proteinExistence type="inferred from homology"/>
<evidence type="ECO:0000256" key="8">
    <source>
        <dbReference type="ARBA" id="ARBA00022519"/>
    </source>
</evidence>
<comment type="subunit">
    <text evidence="4">The complex is composed of two ATP-binding proteins (MlaF), two transmembrane proteins (MlaE), two cytoplasmic solute-binding proteins (MlaB) and six periplasmic solute-binding proteins (MlaD).</text>
</comment>
<dbReference type="Pfam" id="PF02405">
    <property type="entry name" value="MlaE"/>
    <property type="match status" value="1"/>
</dbReference>
<evidence type="ECO:0000313" key="14">
    <source>
        <dbReference type="Proteomes" id="UP001054820"/>
    </source>
</evidence>
<evidence type="ECO:0000256" key="5">
    <source>
        <dbReference type="ARBA" id="ARBA00020857"/>
    </source>
</evidence>
<comment type="subcellular location">
    <subcellularLocation>
        <location evidence="2 12">Cell inner membrane</location>
        <topology evidence="2 12">Multi-pass membrane protein</topology>
    </subcellularLocation>
</comment>
<evidence type="ECO:0000256" key="11">
    <source>
        <dbReference type="ARBA" id="ARBA00023136"/>
    </source>
</evidence>
<evidence type="ECO:0000256" key="7">
    <source>
        <dbReference type="ARBA" id="ARBA00022475"/>
    </source>
</evidence>
<comment type="function">
    <text evidence="1">Part of the ABC transporter complex MlaFEDB, which is involved in a phospholipid transport pathway that maintains lipid asymmetry in the outer membrane by retrograde trafficking of phospholipids from the outer membrane to the inner membrane. Probably responsible for the translocation of the substrate across the membrane.</text>
</comment>
<evidence type="ECO:0000256" key="9">
    <source>
        <dbReference type="ARBA" id="ARBA00022692"/>
    </source>
</evidence>
<feature type="transmembrane region" description="Helical" evidence="12">
    <location>
        <begin position="248"/>
        <end position="267"/>
    </location>
</feature>
<feature type="transmembrane region" description="Helical" evidence="12">
    <location>
        <begin position="208"/>
        <end position="228"/>
    </location>
</feature>
<keyword evidence="11 12" id="KW-0472">Membrane</keyword>
<feature type="transmembrane region" description="Helical" evidence="12">
    <location>
        <begin position="21"/>
        <end position="45"/>
    </location>
</feature>
<keyword evidence="10 12" id="KW-1133">Transmembrane helix</keyword>
<evidence type="ECO:0000256" key="4">
    <source>
        <dbReference type="ARBA" id="ARBA00011380"/>
    </source>
</evidence>
<dbReference type="PANTHER" id="PTHR30188">
    <property type="entry name" value="ABC TRANSPORTER PERMEASE PROTEIN-RELATED"/>
    <property type="match status" value="1"/>
</dbReference>
<keyword evidence="9 12" id="KW-0812">Transmembrane</keyword>
<gene>
    <name evidence="13" type="ORF">THMIRHAM_05810</name>
</gene>
<reference evidence="13" key="1">
    <citation type="journal article" date="2022" name="Arch. Microbiol.">
        <title>Thiomicrorhabdus immobilis sp. nov., a mesophilic sulfur-oxidizing bacterium isolated from sediment of a brackish lake in northern Japan.</title>
        <authorList>
            <person name="Kojima H."/>
            <person name="Mochizuki J."/>
            <person name="Kanda M."/>
            <person name="Watanabe T."/>
            <person name="Fukui M."/>
        </authorList>
    </citation>
    <scope>NUCLEOTIDE SEQUENCE</scope>
    <source>
        <strain evidence="13">Am19</strain>
    </source>
</reference>
<keyword evidence="8 12" id="KW-0997">Cell inner membrane</keyword>
<evidence type="ECO:0000256" key="12">
    <source>
        <dbReference type="RuleBase" id="RU362044"/>
    </source>
</evidence>
<accession>A0ABM7MBN3</accession>
<evidence type="ECO:0000313" key="13">
    <source>
        <dbReference type="EMBL" id="BCN92796.1"/>
    </source>
</evidence>
<comment type="similarity">
    <text evidence="3 12">Belongs to the MlaE permease family.</text>
</comment>
<organism evidence="13 14">
    <name type="scientific">Thiomicrorhabdus immobilis</name>
    <dbReference type="NCBI Taxonomy" id="2791037"/>
    <lineage>
        <taxon>Bacteria</taxon>
        <taxon>Pseudomonadati</taxon>
        <taxon>Pseudomonadota</taxon>
        <taxon>Gammaproteobacteria</taxon>
        <taxon>Thiotrichales</taxon>
        <taxon>Piscirickettsiaceae</taxon>
        <taxon>Thiomicrorhabdus</taxon>
    </lineage>
</organism>
<feature type="transmembrane region" description="Helical" evidence="12">
    <location>
        <begin position="159"/>
        <end position="188"/>
    </location>
</feature>
<feature type="transmembrane region" description="Helical" evidence="12">
    <location>
        <begin position="57"/>
        <end position="81"/>
    </location>
</feature>
<dbReference type="PANTHER" id="PTHR30188:SF4">
    <property type="entry name" value="PROTEIN TRIGALACTOSYLDIACYLGLYCEROL 1, CHLOROPLASTIC"/>
    <property type="match status" value="1"/>
</dbReference>
<dbReference type="EMBL" id="AP024202">
    <property type="protein sequence ID" value="BCN92796.1"/>
    <property type="molecule type" value="Genomic_DNA"/>
</dbReference>
<keyword evidence="7" id="KW-1003">Cell membrane</keyword>
<keyword evidence="14" id="KW-1185">Reference proteome</keyword>
<dbReference type="NCBIfam" id="TIGR00056">
    <property type="entry name" value="MlaE family lipid ABC transporter permease subunit"/>
    <property type="match status" value="1"/>
</dbReference>
<dbReference type="InterPro" id="IPR003453">
    <property type="entry name" value="ABC_MlaE_roteobac"/>
</dbReference>
<dbReference type="NCBIfam" id="NF033619">
    <property type="entry name" value="perm_MlaE_1"/>
    <property type="match status" value="1"/>
</dbReference>
<dbReference type="InterPro" id="IPR030802">
    <property type="entry name" value="Permease_MalE"/>
</dbReference>
<dbReference type="Proteomes" id="UP001054820">
    <property type="component" value="Chromosome"/>
</dbReference>
<evidence type="ECO:0000256" key="10">
    <source>
        <dbReference type="ARBA" id="ARBA00022989"/>
    </source>
</evidence>
<sequence>MRNKENQYPASVQFVQKMGKQFLSLVSTFGRGAFFMLSLLPTIPYSLWRIDLLTKQIYVAGVLSLPIILTAGLFVGMVLSLQGYNVLVDYNSEEAVGTMTALSLLRELGPVVAALLFAGRAGSALTAEIGLMRSTEQISALEMMAIDPLKYIYAPRLSAAIIALPLLTLLFTALGIIGGYLVAVGWLGVDEGSFWSQMNSHVDWQEDVMNGIIKSVAFAILIAVVALFQGYDAIPTSEGVSGATTRTVVHSSLGVLGLDFILTTLMFN</sequence>
<dbReference type="InterPro" id="IPR053408">
    <property type="entry name" value="MlaE_Permease"/>
</dbReference>